<feature type="region of interest" description="Disordered" evidence="1">
    <location>
        <begin position="78"/>
        <end position="104"/>
    </location>
</feature>
<feature type="compositionally biased region" description="Acidic residues" evidence="1">
    <location>
        <begin position="78"/>
        <end position="96"/>
    </location>
</feature>
<evidence type="ECO:0000256" key="1">
    <source>
        <dbReference type="SAM" id="MobiDB-lite"/>
    </source>
</evidence>
<dbReference type="EMBL" id="CAXHTB010000007">
    <property type="protein sequence ID" value="CAL0309716.1"/>
    <property type="molecule type" value="Genomic_DNA"/>
</dbReference>
<name>A0AAV1WLL6_LUPLU</name>
<comment type="caution">
    <text evidence="2">The sequence shown here is derived from an EMBL/GenBank/DDBJ whole genome shotgun (WGS) entry which is preliminary data.</text>
</comment>
<reference evidence="2 3" key="1">
    <citation type="submission" date="2024-03" db="EMBL/GenBank/DDBJ databases">
        <authorList>
            <person name="Martinez-Hernandez J."/>
        </authorList>
    </citation>
    <scope>NUCLEOTIDE SEQUENCE [LARGE SCALE GENOMIC DNA]</scope>
</reference>
<evidence type="ECO:0000313" key="3">
    <source>
        <dbReference type="Proteomes" id="UP001497480"/>
    </source>
</evidence>
<dbReference type="Proteomes" id="UP001497480">
    <property type="component" value="Unassembled WGS sequence"/>
</dbReference>
<accession>A0AAV1WLL6</accession>
<keyword evidence="3" id="KW-1185">Reference proteome</keyword>
<gene>
    <name evidence="2" type="ORF">LLUT_LOCUS10776</name>
</gene>
<organism evidence="2 3">
    <name type="scientific">Lupinus luteus</name>
    <name type="common">European yellow lupine</name>
    <dbReference type="NCBI Taxonomy" id="3873"/>
    <lineage>
        <taxon>Eukaryota</taxon>
        <taxon>Viridiplantae</taxon>
        <taxon>Streptophyta</taxon>
        <taxon>Embryophyta</taxon>
        <taxon>Tracheophyta</taxon>
        <taxon>Spermatophyta</taxon>
        <taxon>Magnoliopsida</taxon>
        <taxon>eudicotyledons</taxon>
        <taxon>Gunneridae</taxon>
        <taxon>Pentapetalae</taxon>
        <taxon>rosids</taxon>
        <taxon>fabids</taxon>
        <taxon>Fabales</taxon>
        <taxon>Fabaceae</taxon>
        <taxon>Papilionoideae</taxon>
        <taxon>50 kb inversion clade</taxon>
        <taxon>genistoids sensu lato</taxon>
        <taxon>core genistoids</taxon>
        <taxon>Genisteae</taxon>
        <taxon>Lupinus</taxon>
    </lineage>
</organism>
<dbReference type="AlphaFoldDB" id="A0AAV1WLL6"/>
<proteinExistence type="predicted"/>
<protein>
    <submittedName>
        <fullName evidence="2">Uncharacterized protein</fullName>
    </submittedName>
</protein>
<sequence length="116" mass="12568">MLSRRIGPSHSQRTWHDCLDAPSFSRAVRSSGLGGASCKKAPIGRISPPAPNYAFELWNSEEEGEEEDEVIELVNVESSDEVVDPISDSDEEEDPSEGSSIPEAMLVSALDDFGCI</sequence>
<evidence type="ECO:0000313" key="2">
    <source>
        <dbReference type="EMBL" id="CAL0309716.1"/>
    </source>
</evidence>